<dbReference type="InterPro" id="IPR037066">
    <property type="entry name" value="Plug_dom_sf"/>
</dbReference>
<dbReference type="PANTHER" id="PTHR30069">
    <property type="entry name" value="TONB-DEPENDENT OUTER MEMBRANE RECEPTOR"/>
    <property type="match status" value="1"/>
</dbReference>
<keyword evidence="6 8" id="KW-0472">Membrane</keyword>
<evidence type="ECO:0000313" key="11">
    <source>
        <dbReference type="EMBL" id="SFS56031.1"/>
    </source>
</evidence>
<gene>
    <name evidence="11" type="ORF">SAMN04487906_0879</name>
</gene>
<comment type="similarity">
    <text evidence="8">Belongs to the TonB-dependent receptor family.</text>
</comment>
<dbReference type="OrthoDB" id="9804995at2"/>
<keyword evidence="4" id="KW-0812">Transmembrane</keyword>
<dbReference type="GO" id="GO:0015344">
    <property type="term" value="F:siderophore uptake transmembrane transporter activity"/>
    <property type="evidence" value="ECO:0007669"/>
    <property type="project" value="TreeGrafter"/>
</dbReference>
<keyword evidence="7" id="KW-0998">Cell outer membrane</keyword>
<evidence type="ECO:0000256" key="2">
    <source>
        <dbReference type="ARBA" id="ARBA00022448"/>
    </source>
</evidence>
<evidence type="ECO:0000256" key="5">
    <source>
        <dbReference type="ARBA" id="ARBA00023077"/>
    </source>
</evidence>
<evidence type="ECO:0000256" key="4">
    <source>
        <dbReference type="ARBA" id="ARBA00022692"/>
    </source>
</evidence>
<keyword evidence="3" id="KW-1134">Transmembrane beta strand</keyword>
<sequence length="788" mass="89027">MIDHHTRHIHIVILLLFSISYTFAQQAKGTLTGYVTDMLGYPLEGATVVIQGTSQGTVTNQNGKYSLENLQPGSYQVTASFLGYKSETIYNVVVKSVGTVPLNFSLMTQEETLEAVIVQKQPTSRPKETPLSYQQLSAVEIATYPGGNNDVVRVAQSFPGVSPSVGGFRNDLIIRGGAPNETVYYLDGVEIPNINHFSTQGSSGGPVGMLNVSFIEDVNLATSSFGAVYDNPLSGVLQFNQRDGNRKNFRGNFRLSASDAALTVEGPLFKGRNEESNTSFMLSVRRSYLQFLFKFIGLPIRPDYWDYQYKLTHKIGDYDEINILGLGSIDDFSLESPEDFDEEQQATFEQTPFIEQQTNTIGISWKHRFKNSKGYIRTVLSNNTLENNFTRYEDNETQSNPFFINDSKEAETKLRFSYNKFFDGWKLEGGFNTQLSNYKNSTVDLKNDAAYITEIDFFKYGYYANVTKSFLEGRIDLSAGFRMDDDSFTSENNLLNTFSPRMAVSYEFMPSWKLNATVGRYFKLPPYTILGFRNNDSELINKNVNYTRSDHYVIGIEKILSGSSSIAVEAFYKKYADYPVSVRDSVSLANKGGGFEVLGNEPVKSVGKGRSYGAELMFQQKLTKNFYGIFSYTYFFSEFTGFDESQYLPSVWDSRHLISFTGGYQLPKLWEVSTRYRFSGKTPFVPIDIQSSTASYPDLIYDYNRLGEEKLKSFSQLDIRIDKKWNFKKISLDLFFEVQNVLAEDLPQPPEYGLARDESGQPLTPRTLTEITTDSGTIIPVIGLVLDF</sequence>
<dbReference type="EMBL" id="FPAG01000002">
    <property type="protein sequence ID" value="SFS56031.1"/>
    <property type="molecule type" value="Genomic_DNA"/>
</dbReference>
<proteinExistence type="inferred from homology"/>
<evidence type="ECO:0000259" key="9">
    <source>
        <dbReference type="Pfam" id="PF00593"/>
    </source>
</evidence>
<dbReference type="GO" id="GO:0044718">
    <property type="term" value="P:siderophore transmembrane transport"/>
    <property type="evidence" value="ECO:0007669"/>
    <property type="project" value="TreeGrafter"/>
</dbReference>
<keyword evidence="2" id="KW-0813">Transport</keyword>
<dbReference type="Pfam" id="PF13620">
    <property type="entry name" value="CarboxypepD_reg"/>
    <property type="match status" value="1"/>
</dbReference>
<feature type="domain" description="TonB-dependent receptor-like beta-barrel" evidence="9">
    <location>
        <begin position="339"/>
        <end position="741"/>
    </location>
</feature>
<evidence type="ECO:0000256" key="3">
    <source>
        <dbReference type="ARBA" id="ARBA00022452"/>
    </source>
</evidence>
<name>A0A1I6QUB1_9FLAO</name>
<evidence type="ECO:0000256" key="8">
    <source>
        <dbReference type="RuleBase" id="RU003357"/>
    </source>
</evidence>
<keyword evidence="5 8" id="KW-0798">TonB box</keyword>
<evidence type="ECO:0000313" key="12">
    <source>
        <dbReference type="Proteomes" id="UP000183209"/>
    </source>
</evidence>
<keyword evidence="11" id="KW-0675">Receptor</keyword>
<dbReference type="InterPro" id="IPR012910">
    <property type="entry name" value="Plug_dom"/>
</dbReference>
<dbReference type="AlphaFoldDB" id="A0A1I6QUB1"/>
<dbReference type="PANTHER" id="PTHR30069:SF57">
    <property type="entry name" value="TONB-DEPENDENT RECEPTOR"/>
    <property type="match status" value="1"/>
</dbReference>
<dbReference type="RefSeq" id="WP_074977191.1">
    <property type="nucleotide sequence ID" value="NZ_FPAG01000002.1"/>
</dbReference>
<evidence type="ECO:0000256" key="1">
    <source>
        <dbReference type="ARBA" id="ARBA00004571"/>
    </source>
</evidence>
<dbReference type="InterPro" id="IPR036942">
    <property type="entry name" value="Beta-barrel_TonB_sf"/>
</dbReference>
<protein>
    <submittedName>
        <fullName evidence="11">Outer membrane receptor proteins, mostly Fe transport</fullName>
    </submittedName>
</protein>
<dbReference type="InterPro" id="IPR039426">
    <property type="entry name" value="TonB-dep_rcpt-like"/>
</dbReference>
<dbReference type="SUPFAM" id="SSF49464">
    <property type="entry name" value="Carboxypeptidase regulatory domain-like"/>
    <property type="match status" value="1"/>
</dbReference>
<dbReference type="Pfam" id="PF07715">
    <property type="entry name" value="Plug"/>
    <property type="match status" value="1"/>
</dbReference>
<evidence type="ECO:0000256" key="6">
    <source>
        <dbReference type="ARBA" id="ARBA00023136"/>
    </source>
</evidence>
<dbReference type="SUPFAM" id="SSF56935">
    <property type="entry name" value="Porins"/>
    <property type="match status" value="1"/>
</dbReference>
<dbReference type="InterPro" id="IPR008969">
    <property type="entry name" value="CarboxyPept-like_regulatory"/>
</dbReference>
<accession>A0A1I6QUB1</accession>
<dbReference type="Gene3D" id="2.60.40.1120">
    <property type="entry name" value="Carboxypeptidase-like, regulatory domain"/>
    <property type="match status" value="1"/>
</dbReference>
<feature type="domain" description="TonB-dependent receptor plug" evidence="10">
    <location>
        <begin position="127"/>
        <end position="232"/>
    </location>
</feature>
<evidence type="ECO:0000256" key="7">
    <source>
        <dbReference type="ARBA" id="ARBA00023237"/>
    </source>
</evidence>
<dbReference type="GO" id="GO:0009279">
    <property type="term" value="C:cell outer membrane"/>
    <property type="evidence" value="ECO:0007669"/>
    <property type="project" value="UniProtKB-SubCell"/>
</dbReference>
<comment type="subcellular location">
    <subcellularLocation>
        <location evidence="1">Cell outer membrane</location>
        <topology evidence="1">Multi-pass membrane protein</topology>
    </subcellularLocation>
</comment>
<evidence type="ECO:0000259" key="10">
    <source>
        <dbReference type="Pfam" id="PF07715"/>
    </source>
</evidence>
<organism evidence="11 12">
    <name type="scientific">Zhouia amylolytica</name>
    <dbReference type="NCBI Taxonomy" id="376730"/>
    <lineage>
        <taxon>Bacteria</taxon>
        <taxon>Pseudomonadati</taxon>
        <taxon>Bacteroidota</taxon>
        <taxon>Flavobacteriia</taxon>
        <taxon>Flavobacteriales</taxon>
        <taxon>Flavobacteriaceae</taxon>
        <taxon>Zhouia</taxon>
    </lineage>
</organism>
<dbReference type="Gene3D" id="2.40.170.20">
    <property type="entry name" value="TonB-dependent receptor, beta-barrel domain"/>
    <property type="match status" value="1"/>
</dbReference>
<dbReference type="Gene3D" id="2.170.130.10">
    <property type="entry name" value="TonB-dependent receptor, plug domain"/>
    <property type="match status" value="1"/>
</dbReference>
<dbReference type="InterPro" id="IPR000531">
    <property type="entry name" value="Beta-barrel_TonB"/>
</dbReference>
<dbReference type="Pfam" id="PF00593">
    <property type="entry name" value="TonB_dep_Rec_b-barrel"/>
    <property type="match status" value="1"/>
</dbReference>
<reference evidence="11 12" key="1">
    <citation type="submission" date="2016-10" db="EMBL/GenBank/DDBJ databases">
        <authorList>
            <person name="de Groot N.N."/>
        </authorList>
    </citation>
    <scope>NUCLEOTIDE SEQUENCE [LARGE SCALE GENOMIC DNA]</scope>
    <source>
        <strain evidence="11 12">CGMCC 1.6114</strain>
    </source>
</reference>
<dbReference type="Proteomes" id="UP000183209">
    <property type="component" value="Unassembled WGS sequence"/>
</dbReference>